<proteinExistence type="predicted"/>
<evidence type="ECO:0000313" key="1">
    <source>
        <dbReference type="EMBL" id="MDX8046779.1"/>
    </source>
</evidence>
<gene>
    <name evidence="1" type="ORF">SH601_12375</name>
</gene>
<evidence type="ECO:0000313" key="2">
    <source>
        <dbReference type="Proteomes" id="UP001277972"/>
    </source>
</evidence>
<sequence>MKKIMMLCLVLLFSIALVACNSSDANKSEGKESNDKDVTKTTEQVEGNVEEENLEEGSEALETQAFEFDPSGENIVPLELTDEGLMVRLTYKGIGDLVTEQTTESIVKYDSMGLSNAEEAQEALEELTEEYTGIEGVSYNVDFQDDQFVESLSINYEIADPSVLTELTGAFVEGDLSNGVSLQDSVRMFQAQGFEIVEE</sequence>
<keyword evidence="2" id="KW-1185">Reference proteome</keyword>
<organism evidence="1 2">
    <name type="scientific">Gracilibacillus pellucidus</name>
    <dbReference type="NCBI Taxonomy" id="3095368"/>
    <lineage>
        <taxon>Bacteria</taxon>
        <taxon>Bacillati</taxon>
        <taxon>Bacillota</taxon>
        <taxon>Bacilli</taxon>
        <taxon>Bacillales</taxon>
        <taxon>Bacillaceae</taxon>
        <taxon>Gracilibacillus</taxon>
    </lineage>
</organism>
<comment type="caution">
    <text evidence="1">The sequence shown here is derived from an EMBL/GenBank/DDBJ whole genome shotgun (WGS) entry which is preliminary data.</text>
</comment>
<name>A0ACC6M734_9BACI</name>
<accession>A0ACC6M734</accession>
<reference evidence="1" key="1">
    <citation type="submission" date="2023-11" db="EMBL/GenBank/DDBJ databases">
        <title>Gracilibacillus pellucida a moderately halophilic bacterium isolated from saline soil in Xinjiang province.</title>
        <authorList>
            <person name="Zhang Z."/>
            <person name="Tan F."/>
            <person name="Wang Y."/>
            <person name="Xia M."/>
        </authorList>
    </citation>
    <scope>NUCLEOTIDE SEQUENCE</scope>
    <source>
        <strain evidence="1">S3-1-1</strain>
    </source>
</reference>
<dbReference type="EMBL" id="JAWZSR010000007">
    <property type="protein sequence ID" value="MDX8046779.1"/>
    <property type="molecule type" value="Genomic_DNA"/>
</dbReference>
<dbReference type="Proteomes" id="UP001277972">
    <property type="component" value="Unassembled WGS sequence"/>
</dbReference>
<protein>
    <submittedName>
        <fullName evidence="1">DUF1307 domain-containing protein</fullName>
    </submittedName>
</protein>